<proteinExistence type="predicted"/>
<dbReference type="Proteomes" id="UP000594263">
    <property type="component" value="Unplaced"/>
</dbReference>
<evidence type="ECO:0000313" key="3">
    <source>
        <dbReference type="EnsemblPlants" id="Kaladp0059s0162.1.v1.1"/>
    </source>
</evidence>
<feature type="coiled-coil region" evidence="1">
    <location>
        <begin position="207"/>
        <end position="234"/>
    </location>
</feature>
<reference evidence="3" key="1">
    <citation type="submission" date="2021-01" db="UniProtKB">
        <authorList>
            <consortium name="EnsemblPlants"/>
        </authorList>
    </citation>
    <scope>IDENTIFICATION</scope>
</reference>
<feature type="coiled-coil region" evidence="1">
    <location>
        <begin position="73"/>
        <end position="146"/>
    </location>
</feature>
<protein>
    <submittedName>
        <fullName evidence="3">Uncharacterized protein</fullName>
    </submittedName>
</protein>
<dbReference type="Gramene" id="Kaladp0059s0162.1.v1.1">
    <property type="protein sequence ID" value="Kaladp0059s0162.1.v1.1"/>
    <property type="gene ID" value="Kaladp0059s0162.v1.1"/>
</dbReference>
<sequence length="364" mass="41281">MRDSRCWGPIEDESEKVQRRLMEREGRVKLEAEAIVRSEVAVEGKKERREFDTKTWIEIEMMEVRLAVMENSKMACEMKLHSSEKQVEELRKRLGEEVKAHEACLRSKEEAEKAAQLERVRRESAEEAMRKTLKEMLTEMDRMRGEASTKIEEMKLKEGVMKAEHDQLVKANSMLEETLRKRKKDTDMKMKRFVSLKAQVDREEKLKMTALKEKHESEEKLKEMELKILQMRKAYESITPLLAGEVGRSNYESPNVKGKAVVDNAQRSAAHQDGREKTIAASHVARPAAGTFGFDKFSNQGVAASTFGFGKFSDQGPAAVTFGFDKFWNQGPASGGQKSSAIVKGSDLSSDAGNNVGREKKRKA</sequence>
<evidence type="ECO:0000256" key="2">
    <source>
        <dbReference type="SAM" id="MobiDB-lite"/>
    </source>
</evidence>
<evidence type="ECO:0000313" key="4">
    <source>
        <dbReference type="Proteomes" id="UP000594263"/>
    </source>
</evidence>
<keyword evidence="4" id="KW-1185">Reference proteome</keyword>
<accession>A0A7N0UC75</accession>
<dbReference type="EnsemblPlants" id="Kaladp0059s0162.1.v1.1">
    <property type="protein sequence ID" value="Kaladp0059s0162.1.v1.1"/>
    <property type="gene ID" value="Kaladp0059s0162.v1.1"/>
</dbReference>
<keyword evidence="1" id="KW-0175">Coiled coil</keyword>
<feature type="region of interest" description="Disordered" evidence="2">
    <location>
        <begin position="332"/>
        <end position="364"/>
    </location>
</feature>
<dbReference type="AlphaFoldDB" id="A0A7N0UC75"/>
<evidence type="ECO:0000256" key="1">
    <source>
        <dbReference type="SAM" id="Coils"/>
    </source>
</evidence>
<name>A0A7N0UC75_KALFE</name>
<organism evidence="3 4">
    <name type="scientific">Kalanchoe fedtschenkoi</name>
    <name type="common">Lavender scallops</name>
    <name type="synonym">South American air plant</name>
    <dbReference type="NCBI Taxonomy" id="63787"/>
    <lineage>
        <taxon>Eukaryota</taxon>
        <taxon>Viridiplantae</taxon>
        <taxon>Streptophyta</taxon>
        <taxon>Embryophyta</taxon>
        <taxon>Tracheophyta</taxon>
        <taxon>Spermatophyta</taxon>
        <taxon>Magnoliopsida</taxon>
        <taxon>eudicotyledons</taxon>
        <taxon>Gunneridae</taxon>
        <taxon>Pentapetalae</taxon>
        <taxon>Saxifragales</taxon>
        <taxon>Crassulaceae</taxon>
        <taxon>Kalanchoe</taxon>
    </lineage>
</organism>